<dbReference type="EMBL" id="FQXQ01000001">
    <property type="protein sequence ID" value="SHH32854.1"/>
    <property type="molecule type" value="Genomic_DNA"/>
</dbReference>
<dbReference type="PROSITE" id="PS51257">
    <property type="entry name" value="PROKAR_LIPOPROTEIN"/>
    <property type="match status" value="1"/>
</dbReference>
<name>A0A1M5S2Z5_9FLAO</name>
<evidence type="ECO:0000313" key="2">
    <source>
        <dbReference type="Proteomes" id="UP000184109"/>
    </source>
</evidence>
<gene>
    <name evidence="1" type="ORF">SAMN05444281_0100</name>
</gene>
<dbReference type="AlphaFoldDB" id="A0A1M5S2Z5"/>
<dbReference type="OrthoDB" id="282859at2"/>
<keyword evidence="2" id="KW-1185">Reference proteome</keyword>
<reference evidence="2" key="1">
    <citation type="submission" date="2016-11" db="EMBL/GenBank/DDBJ databases">
        <authorList>
            <person name="Varghese N."/>
            <person name="Submissions S."/>
        </authorList>
    </citation>
    <scope>NUCLEOTIDE SEQUENCE [LARGE SCALE GENOMIC DNA]</scope>
    <source>
        <strain evidence="2">DSM 100572</strain>
    </source>
</reference>
<protein>
    <submittedName>
        <fullName evidence="1">Uncharacterized protein</fullName>
    </submittedName>
</protein>
<dbReference type="RefSeq" id="WP_073117722.1">
    <property type="nucleotide sequence ID" value="NZ_BMEN01000005.1"/>
</dbReference>
<dbReference type="Proteomes" id="UP000184109">
    <property type="component" value="Unassembled WGS sequence"/>
</dbReference>
<sequence>MKFIKSFIILISAFTFIGCKSKAKKEPIKAIEDAHHKTAFLSHEAVQFDILLKFRGKERLNATITLLTNSSRGLVENKDGSKIYTHNECVYYSPNFKRVKAVRFDAYTWAYFFLFPYKLSDPGTQWSEFGESELNGDLFNTQKLSFKSETGDSPDDWYFVYSDKDDDLINTAAYIVTFGKNVKTAESDPHAIKYDQYEEIENIPIATHWTYWEWNKITGISNQLGEATISNIKFLKSKEVSFDVPANYIEKK</sequence>
<proteinExistence type="predicted"/>
<accession>A0A1M5S2Z5</accession>
<dbReference type="STRING" id="1195760.SAMN05444281_0100"/>
<organism evidence="1 2">
    <name type="scientific">Wenyingzhuangia marina</name>
    <dbReference type="NCBI Taxonomy" id="1195760"/>
    <lineage>
        <taxon>Bacteria</taxon>
        <taxon>Pseudomonadati</taxon>
        <taxon>Bacteroidota</taxon>
        <taxon>Flavobacteriia</taxon>
        <taxon>Flavobacteriales</taxon>
        <taxon>Flavobacteriaceae</taxon>
        <taxon>Wenyingzhuangia</taxon>
    </lineage>
</organism>
<evidence type="ECO:0000313" key="1">
    <source>
        <dbReference type="EMBL" id="SHH32854.1"/>
    </source>
</evidence>